<accession>A0A0M4RM73</accession>
<organism evidence="1 2">
    <name type="scientific">Arthrobacter alpinus</name>
    <dbReference type="NCBI Taxonomy" id="656366"/>
    <lineage>
        <taxon>Bacteria</taxon>
        <taxon>Bacillati</taxon>
        <taxon>Actinomycetota</taxon>
        <taxon>Actinomycetes</taxon>
        <taxon>Micrococcales</taxon>
        <taxon>Micrococcaceae</taxon>
        <taxon>Arthrobacter</taxon>
    </lineage>
</organism>
<evidence type="ECO:0000313" key="1">
    <source>
        <dbReference type="EMBL" id="ALE91213.1"/>
    </source>
</evidence>
<dbReference type="EMBL" id="CP012677">
    <property type="protein sequence ID" value="ALE91213.1"/>
    <property type="molecule type" value="Genomic_DNA"/>
</dbReference>
<proteinExistence type="predicted"/>
<name>A0A0M4RM73_9MICC</name>
<sequence>MPRRIALRKDRGNSPAVASILQFDLSKPVPGLWRCGECLTTNGTEEAAVVAQFNEFLMSRLHPTYVSAIGCHGQDHWPPRRCSRRSCSPAMRTWKPPDRRRLAARRGLRRRRVRWQIRSNLMTTYAPPLRFVQCFQGRSFRFRDHQIPAQESHRVLNVAFFVP</sequence>
<dbReference type="KEGG" id="aaq:AOC05_00650"/>
<reference evidence="2" key="1">
    <citation type="submission" date="2015-09" db="EMBL/GenBank/DDBJ databases">
        <title>Complete genome of Arthrobacter alpinus strain R3.8.</title>
        <authorList>
            <person name="See-Too W.S."/>
            <person name="Chan K.G."/>
        </authorList>
    </citation>
    <scope>NUCLEOTIDE SEQUENCE [LARGE SCALE GENOMIC DNA]</scope>
    <source>
        <strain evidence="2">R3.8</strain>
    </source>
</reference>
<dbReference type="AlphaFoldDB" id="A0A0M4RM73"/>
<protein>
    <submittedName>
        <fullName evidence="1">Uncharacterized protein</fullName>
    </submittedName>
</protein>
<gene>
    <name evidence="1" type="ORF">AOC05_00650</name>
</gene>
<evidence type="ECO:0000313" key="2">
    <source>
        <dbReference type="Proteomes" id="UP000062833"/>
    </source>
</evidence>
<dbReference type="Proteomes" id="UP000062833">
    <property type="component" value="Chromosome"/>
</dbReference>
<keyword evidence="2" id="KW-1185">Reference proteome</keyword>